<dbReference type="AlphaFoldDB" id="A0A1Y2DQL8"/>
<dbReference type="OrthoDB" id="5324692at2759"/>
<evidence type="ECO:0000256" key="1">
    <source>
        <dbReference type="SAM" id="MobiDB-lite"/>
    </source>
</evidence>
<protein>
    <recommendedName>
        <fullName evidence="4">Integral membrane protein</fullName>
    </recommendedName>
</protein>
<dbReference type="GeneID" id="63780949"/>
<organism evidence="2 3">
    <name type="scientific">Pseudomassariella vexata</name>
    <dbReference type="NCBI Taxonomy" id="1141098"/>
    <lineage>
        <taxon>Eukaryota</taxon>
        <taxon>Fungi</taxon>
        <taxon>Dikarya</taxon>
        <taxon>Ascomycota</taxon>
        <taxon>Pezizomycotina</taxon>
        <taxon>Sordariomycetes</taxon>
        <taxon>Xylariomycetidae</taxon>
        <taxon>Amphisphaeriales</taxon>
        <taxon>Pseudomassariaceae</taxon>
        <taxon>Pseudomassariella</taxon>
    </lineage>
</organism>
<dbReference type="Proteomes" id="UP000193689">
    <property type="component" value="Unassembled WGS sequence"/>
</dbReference>
<feature type="compositionally biased region" description="Pro residues" evidence="1">
    <location>
        <begin position="176"/>
        <end position="189"/>
    </location>
</feature>
<dbReference type="InParanoid" id="A0A1Y2DQL8"/>
<dbReference type="EMBL" id="MCFJ01000010">
    <property type="protein sequence ID" value="ORY61593.1"/>
    <property type="molecule type" value="Genomic_DNA"/>
</dbReference>
<feature type="compositionally biased region" description="Pro residues" evidence="1">
    <location>
        <begin position="10"/>
        <end position="20"/>
    </location>
</feature>
<sequence length="832" mass="90015">MAHNGSRFKPPLPPWSPTPPRDTSISPAENSSQLSYFPSPPSGPHAHQGMPPASYPAPRSPDIIPIVSDVVPLVPTRQHGLHGDHRKSPGSGVPAVSSSSGLAPPNLSGISYVSFPPPPPSPNQSGSGTPDSQRFPLPPRPNAYLGLSGVKSPQGNYPTPPPLSPGAQSPYKLTSFPPPPPSPPGPPAPGSRVPSRTSAYNSHPGPPSRPTACPIPAGLSYKPRASYTPDPKTDPEIPSSPPPAYKPLRESLNSHSPSPAAFVSTLSEKGQASSPLATASRHTSPLPSPPPAASPPAGSGSVAETHQGASRWASILSSPSSIVCSIPSNGQVSNPASQNELSFFPPPPPEAEIDEMFQAMHLKSETKRVEFSSLAVEQWSDGASYLTGMDIAPSRVSAPASTPHRPPKLPVPEGLVSFPPATPGTPPSAVTSCIDTVVTFATTWYWHSAAPGFLICSRCYADYIWCSPFRSEFSSSCPIDGKPRVCRFSRPQMRDHLFISSIESMSLEQALGWMRRRATIPDCKGEAGVEGDANVRLYKPRYPDDIPGFVVCRACYEDRILTNELNAFFEPSPSQPSASLWACAMAVPYIQKEYEEKGKTYINAWPQFAIEARGRLIIPPCPGRGKALTHGKRWFVPKEGPQGIVFCHACYCDQVVHTGQESNWREAVELTKLFSNHVRCAMGQFNIKITMARRTDTKDYSVFWAVVNKVVKEKMCDDTGILNGEWYTFPSNPAEFGICKACYIAIAGSLNVAGFFVPKLGIPPNTTLLCCFNLLHPRLKSYMPKLLEMYFTRDPTSFEKYASTYAAIPPCPHDTAAKSVRWYGWRECTICP</sequence>
<name>A0A1Y2DQL8_9PEZI</name>
<feature type="region of interest" description="Disordered" evidence="1">
    <location>
        <begin position="1"/>
        <end position="311"/>
    </location>
</feature>
<evidence type="ECO:0008006" key="4">
    <source>
        <dbReference type="Google" id="ProtNLM"/>
    </source>
</evidence>
<dbReference type="STRING" id="1141098.A0A1Y2DQL8"/>
<proteinExistence type="predicted"/>
<evidence type="ECO:0000313" key="3">
    <source>
        <dbReference type="Proteomes" id="UP000193689"/>
    </source>
</evidence>
<dbReference type="RefSeq" id="XP_040713670.1">
    <property type="nucleotide sequence ID" value="XM_040864737.1"/>
</dbReference>
<reference evidence="2 3" key="1">
    <citation type="submission" date="2016-07" db="EMBL/GenBank/DDBJ databases">
        <title>Pervasive Adenine N6-methylation of Active Genes in Fungi.</title>
        <authorList>
            <consortium name="DOE Joint Genome Institute"/>
            <person name="Mondo S.J."/>
            <person name="Dannebaum R.O."/>
            <person name="Kuo R.C."/>
            <person name="Labutti K."/>
            <person name="Haridas S."/>
            <person name="Kuo A."/>
            <person name="Salamov A."/>
            <person name="Ahrendt S.R."/>
            <person name="Lipzen A."/>
            <person name="Sullivan W."/>
            <person name="Andreopoulos W.B."/>
            <person name="Clum A."/>
            <person name="Lindquist E."/>
            <person name="Daum C."/>
            <person name="Ramamoorthy G.K."/>
            <person name="Gryganskyi A."/>
            <person name="Culley D."/>
            <person name="Magnuson J.K."/>
            <person name="James T.Y."/>
            <person name="O'Malley M.A."/>
            <person name="Stajich J.E."/>
            <person name="Spatafora J.W."/>
            <person name="Visel A."/>
            <person name="Grigoriev I.V."/>
        </authorList>
    </citation>
    <scope>NUCLEOTIDE SEQUENCE [LARGE SCALE GENOMIC DNA]</scope>
    <source>
        <strain evidence="2 3">CBS 129021</strain>
    </source>
</reference>
<feature type="compositionally biased region" description="Polar residues" evidence="1">
    <location>
        <begin position="21"/>
        <end position="36"/>
    </location>
</feature>
<feature type="compositionally biased region" description="Low complexity" evidence="1">
    <location>
        <begin position="89"/>
        <end position="114"/>
    </location>
</feature>
<comment type="caution">
    <text evidence="2">The sequence shown here is derived from an EMBL/GenBank/DDBJ whole genome shotgun (WGS) entry which is preliminary data.</text>
</comment>
<accession>A0A1Y2DQL8</accession>
<evidence type="ECO:0000313" key="2">
    <source>
        <dbReference type="EMBL" id="ORY61593.1"/>
    </source>
</evidence>
<keyword evidence="3" id="KW-1185">Reference proteome</keyword>
<gene>
    <name evidence="2" type="ORF">BCR38DRAFT_495220</name>
</gene>
<feature type="compositionally biased region" description="Polar residues" evidence="1">
    <location>
        <begin position="264"/>
        <end position="283"/>
    </location>
</feature>